<feature type="coiled-coil region" evidence="1">
    <location>
        <begin position="73"/>
        <end position="107"/>
    </location>
</feature>
<accession>A0AA86R1P1</accession>
<comment type="caution">
    <text evidence="2">The sequence shown here is derived from an EMBL/GenBank/DDBJ whole genome shotgun (WGS) entry which is preliminary data.</text>
</comment>
<gene>
    <name evidence="3" type="ORF">HINF_LOCUS14739</name>
    <name evidence="2" type="ORF">HINF_LOCUS51654</name>
</gene>
<dbReference type="EMBL" id="CAXDID020000035">
    <property type="protein sequence ID" value="CAL5996397.1"/>
    <property type="molecule type" value="Genomic_DNA"/>
</dbReference>
<evidence type="ECO:0000313" key="3">
    <source>
        <dbReference type="EMBL" id="CAL5996397.1"/>
    </source>
</evidence>
<name>A0AA86R1P1_9EUKA</name>
<keyword evidence="1" id="KW-0175">Coiled coil</keyword>
<evidence type="ECO:0000313" key="4">
    <source>
        <dbReference type="Proteomes" id="UP001642409"/>
    </source>
</evidence>
<reference evidence="3 4" key="2">
    <citation type="submission" date="2024-07" db="EMBL/GenBank/DDBJ databases">
        <authorList>
            <person name="Akdeniz Z."/>
        </authorList>
    </citation>
    <scope>NUCLEOTIDE SEQUENCE [LARGE SCALE GENOMIC DNA]</scope>
</reference>
<dbReference type="Proteomes" id="UP001642409">
    <property type="component" value="Unassembled WGS sequence"/>
</dbReference>
<evidence type="ECO:0000256" key="1">
    <source>
        <dbReference type="SAM" id="Coils"/>
    </source>
</evidence>
<organism evidence="2">
    <name type="scientific">Hexamita inflata</name>
    <dbReference type="NCBI Taxonomy" id="28002"/>
    <lineage>
        <taxon>Eukaryota</taxon>
        <taxon>Metamonada</taxon>
        <taxon>Diplomonadida</taxon>
        <taxon>Hexamitidae</taxon>
        <taxon>Hexamitinae</taxon>
        <taxon>Hexamita</taxon>
    </lineage>
</organism>
<sequence length="109" mass="12829">MTYTQQSKSFSHESTNTMKIPQLLQNLSGNFAANCKLSSINEDTTYELSDDNFQMIEDKYRVNLQIKSNINVLKEQVRTLQRFERKSTEIEENIARLQRNQIKLQQLII</sequence>
<evidence type="ECO:0000313" key="2">
    <source>
        <dbReference type="EMBL" id="CAI9964009.1"/>
    </source>
</evidence>
<proteinExistence type="predicted"/>
<dbReference type="EMBL" id="CATOUU010000972">
    <property type="protein sequence ID" value="CAI9964009.1"/>
    <property type="molecule type" value="Genomic_DNA"/>
</dbReference>
<reference evidence="2" key="1">
    <citation type="submission" date="2023-06" db="EMBL/GenBank/DDBJ databases">
        <authorList>
            <person name="Kurt Z."/>
        </authorList>
    </citation>
    <scope>NUCLEOTIDE SEQUENCE</scope>
</reference>
<keyword evidence="4" id="KW-1185">Reference proteome</keyword>
<protein>
    <submittedName>
        <fullName evidence="3">Hypothetical_protein</fullName>
    </submittedName>
</protein>
<dbReference type="AlphaFoldDB" id="A0AA86R1P1"/>